<reference evidence="6 7" key="1">
    <citation type="journal article" date="2011" name="Syst. Appl. Microbiol.">
        <title>Defluviimonas denitrificans gen. nov., sp. nov., and Pararhodobacter aggregans gen. nov., sp. nov., non-phototrophic Rhodobacteraceae from the biofilter of a marine aquaculture.</title>
        <authorList>
            <person name="Foesel B.U."/>
            <person name="Drake H.L."/>
            <person name="Schramm A."/>
        </authorList>
    </citation>
    <scope>NUCLEOTIDE SEQUENCE [LARGE SCALE GENOMIC DNA]</scope>
    <source>
        <strain evidence="6 7">D1-19</strain>
    </source>
</reference>
<dbReference type="InterPro" id="IPR027417">
    <property type="entry name" value="P-loop_NTPase"/>
</dbReference>
<dbReference type="AlphaFoldDB" id="A0A2T7UR49"/>
<feature type="domain" description="SF3 helicase" evidence="5">
    <location>
        <begin position="264"/>
        <end position="425"/>
    </location>
</feature>
<dbReference type="GO" id="GO:0016787">
    <property type="term" value="F:hydrolase activity"/>
    <property type="evidence" value="ECO:0007669"/>
    <property type="project" value="UniProtKB-KW"/>
</dbReference>
<evidence type="ECO:0000313" key="6">
    <source>
        <dbReference type="EMBL" id="PVE47225.1"/>
    </source>
</evidence>
<evidence type="ECO:0000256" key="1">
    <source>
        <dbReference type="ARBA" id="ARBA00022741"/>
    </source>
</evidence>
<keyword evidence="1" id="KW-0547">Nucleotide-binding</keyword>
<dbReference type="SMART" id="SM00885">
    <property type="entry name" value="D5_N"/>
    <property type="match status" value="1"/>
</dbReference>
<keyword evidence="3" id="KW-0067">ATP-binding</keyword>
<dbReference type="EMBL" id="QDDR01000006">
    <property type="protein sequence ID" value="PVE47225.1"/>
    <property type="molecule type" value="Genomic_DNA"/>
</dbReference>
<dbReference type="InterPro" id="IPR014015">
    <property type="entry name" value="Helicase_SF3_DNA-vir"/>
</dbReference>
<proteinExistence type="predicted"/>
<evidence type="ECO:0000259" key="5">
    <source>
        <dbReference type="PROSITE" id="PS51206"/>
    </source>
</evidence>
<dbReference type="Proteomes" id="UP000244810">
    <property type="component" value="Unassembled WGS sequence"/>
</dbReference>
<name>A0A2T7UR49_9RHOB</name>
<dbReference type="InterPro" id="IPR051620">
    <property type="entry name" value="ORF904-like_C"/>
</dbReference>
<sequence length="584" mass="65428">MAEEDDAFDGLEPVGDGCDPVAPGDDDATRALLIEGARERLNDTGNGRRLVLYFGEDLMFVPRVGWFTWTGRVWSKDSDEITVTRRAMQLSSMIERELWHLSLSPAQTEVLDSEEGLLDRLGLLMRTTGDDGKPEDPAGIKAIEAQLASISKLKKRLSEMRASHRRFANTSGNVGRMEAATRAAGVLLARRVEELDAGHLDLNTESGVLRFSVHVEDGRRYSSFEELAHDRSFLMTKIMPVKLIEDPECPRFDAFFERIQPTEEKRRFLLRWSALGLTGLLEQCLCFYYGMGANGKSVLVDLMAKIAGDYAAMAKIESLTGTNRRGGGDATPDLLPLVGARMVRASEPDEGVRWQEGLIKELTGGEPFLARGFQKDFFEVLPRFSLTLSGNHRPDIRGTDDGIWRRLLLVDFSEQIPKEEQIPKVELDAILFAERDAIFSRHLVPALLEYLEIGLAPPESVLAATREFRDESDPYGAFLEDACVVTGDEADSVPARELVLAFHFWLMQRAEGAFKDRTVSLALKDRSRRWVSKKTGKRFTERKASTMRYDGIRFTDTFKRAWEYAPKDSSGRALTVASGSEADE</sequence>
<dbReference type="PROSITE" id="PS51206">
    <property type="entry name" value="SF3_HELICASE_1"/>
    <property type="match status" value="1"/>
</dbReference>
<protein>
    <recommendedName>
        <fullName evidence="5">SF3 helicase domain-containing protein</fullName>
    </recommendedName>
</protein>
<dbReference type="GO" id="GO:0005524">
    <property type="term" value="F:ATP binding"/>
    <property type="evidence" value="ECO:0007669"/>
    <property type="project" value="UniProtKB-KW"/>
</dbReference>
<evidence type="ECO:0000256" key="2">
    <source>
        <dbReference type="ARBA" id="ARBA00022801"/>
    </source>
</evidence>
<accession>A0A2T7UR49</accession>
<dbReference type="OrthoDB" id="9763644at2"/>
<dbReference type="Gene3D" id="3.40.50.300">
    <property type="entry name" value="P-loop containing nucleotide triphosphate hydrolases"/>
    <property type="match status" value="1"/>
</dbReference>
<dbReference type="Pfam" id="PF08706">
    <property type="entry name" value="D5_N"/>
    <property type="match status" value="1"/>
</dbReference>
<gene>
    <name evidence="6" type="ORF">DDE23_13370</name>
</gene>
<dbReference type="InterPro" id="IPR014818">
    <property type="entry name" value="Phage/plasmid_primase_P4_C"/>
</dbReference>
<dbReference type="InterPro" id="IPR006500">
    <property type="entry name" value="Helicase_put_C_phage/plasmid"/>
</dbReference>
<dbReference type="PANTHER" id="PTHR35372">
    <property type="entry name" value="ATP BINDING PROTEIN-RELATED"/>
    <property type="match status" value="1"/>
</dbReference>
<feature type="region of interest" description="Disordered" evidence="4">
    <location>
        <begin position="1"/>
        <end position="22"/>
    </location>
</feature>
<evidence type="ECO:0000256" key="3">
    <source>
        <dbReference type="ARBA" id="ARBA00022840"/>
    </source>
</evidence>
<keyword evidence="2" id="KW-0378">Hydrolase</keyword>
<comment type="caution">
    <text evidence="6">The sequence shown here is derived from an EMBL/GenBank/DDBJ whole genome shotgun (WGS) entry which is preliminary data.</text>
</comment>
<dbReference type="NCBIfam" id="TIGR01613">
    <property type="entry name" value="primase_Cterm"/>
    <property type="match status" value="1"/>
</dbReference>
<keyword evidence="7" id="KW-1185">Reference proteome</keyword>
<evidence type="ECO:0000313" key="7">
    <source>
        <dbReference type="Proteomes" id="UP000244810"/>
    </source>
</evidence>
<evidence type="ECO:0000256" key="4">
    <source>
        <dbReference type="SAM" id="MobiDB-lite"/>
    </source>
</evidence>
<dbReference type="RefSeq" id="WP_107752237.1">
    <property type="nucleotide sequence ID" value="NZ_QBKF01000006.1"/>
</dbReference>
<organism evidence="6 7">
    <name type="scientific">Pararhodobacter aggregans</name>
    <dbReference type="NCBI Taxonomy" id="404875"/>
    <lineage>
        <taxon>Bacteria</taxon>
        <taxon>Pseudomonadati</taxon>
        <taxon>Pseudomonadota</taxon>
        <taxon>Alphaproteobacteria</taxon>
        <taxon>Rhodobacterales</taxon>
        <taxon>Paracoccaceae</taxon>
        <taxon>Pararhodobacter</taxon>
    </lineage>
</organism>
<dbReference type="PANTHER" id="PTHR35372:SF2">
    <property type="entry name" value="SF3 HELICASE DOMAIN-CONTAINING PROTEIN"/>
    <property type="match status" value="1"/>
</dbReference>